<evidence type="ECO:0000313" key="2">
    <source>
        <dbReference type="Proteomes" id="UP000324222"/>
    </source>
</evidence>
<sequence length="77" mass="8385">MNARVMYPYLPSLILSTTPQLDKWFYPCPRVSGLSLTTPTTTTTITTLTISPPPTTTTLLTVANKSASILPNVNEMV</sequence>
<proteinExistence type="predicted"/>
<comment type="caution">
    <text evidence="1">The sequence shown here is derived from an EMBL/GenBank/DDBJ whole genome shotgun (WGS) entry which is preliminary data.</text>
</comment>
<evidence type="ECO:0000313" key="1">
    <source>
        <dbReference type="EMBL" id="MPD05465.1"/>
    </source>
</evidence>
<dbReference type="EMBL" id="VSRR010146136">
    <property type="protein sequence ID" value="MPD05465.1"/>
    <property type="molecule type" value="Genomic_DNA"/>
</dbReference>
<gene>
    <name evidence="1" type="ORF">E2C01_101211</name>
</gene>
<organism evidence="1 2">
    <name type="scientific">Portunus trituberculatus</name>
    <name type="common">Swimming crab</name>
    <name type="synonym">Neptunus trituberculatus</name>
    <dbReference type="NCBI Taxonomy" id="210409"/>
    <lineage>
        <taxon>Eukaryota</taxon>
        <taxon>Metazoa</taxon>
        <taxon>Ecdysozoa</taxon>
        <taxon>Arthropoda</taxon>
        <taxon>Crustacea</taxon>
        <taxon>Multicrustacea</taxon>
        <taxon>Malacostraca</taxon>
        <taxon>Eumalacostraca</taxon>
        <taxon>Eucarida</taxon>
        <taxon>Decapoda</taxon>
        <taxon>Pleocyemata</taxon>
        <taxon>Brachyura</taxon>
        <taxon>Eubrachyura</taxon>
        <taxon>Portunoidea</taxon>
        <taxon>Portunidae</taxon>
        <taxon>Portuninae</taxon>
        <taxon>Portunus</taxon>
    </lineage>
</organism>
<name>A0A5B7KLD6_PORTR</name>
<accession>A0A5B7KLD6</accession>
<protein>
    <submittedName>
        <fullName evidence="1">Uncharacterized protein</fullName>
    </submittedName>
</protein>
<reference evidence="1 2" key="1">
    <citation type="submission" date="2019-05" db="EMBL/GenBank/DDBJ databases">
        <title>Another draft genome of Portunus trituberculatus and its Hox gene families provides insights of decapod evolution.</title>
        <authorList>
            <person name="Jeong J.-H."/>
            <person name="Song I."/>
            <person name="Kim S."/>
            <person name="Choi T."/>
            <person name="Kim D."/>
            <person name="Ryu S."/>
            <person name="Kim W."/>
        </authorList>
    </citation>
    <scope>NUCLEOTIDE SEQUENCE [LARGE SCALE GENOMIC DNA]</scope>
    <source>
        <tissue evidence="1">Muscle</tissue>
    </source>
</reference>
<dbReference type="AlphaFoldDB" id="A0A5B7KLD6"/>
<keyword evidence="2" id="KW-1185">Reference proteome</keyword>
<dbReference type="Proteomes" id="UP000324222">
    <property type="component" value="Unassembled WGS sequence"/>
</dbReference>